<evidence type="ECO:0000256" key="1">
    <source>
        <dbReference type="SAM" id="MobiDB-lite"/>
    </source>
</evidence>
<dbReference type="EMBL" id="JAEPRB010000182">
    <property type="protein sequence ID" value="KAG2219376.1"/>
    <property type="molecule type" value="Genomic_DNA"/>
</dbReference>
<dbReference type="AlphaFoldDB" id="A0A8H7S0P8"/>
<evidence type="ECO:0000313" key="3">
    <source>
        <dbReference type="Proteomes" id="UP000646827"/>
    </source>
</evidence>
<sequence>MSKPNQGGSHPQNPMTPSDASRIQSHADKTGTNQDFKSRAQSAAAHNTQGSKGGK</sequence>
<protein>
    <recommendedName>
        <fullName evidence="4">SMP domain-containing protein</fullName>
    </recommendedName>
</protein>
<dbReference type="Proteomes" id="UP000646827">
    <property type="component" value="Unassembled WGS sequence"/>
</dbReference>
<reference evidence="2 3" key="1">
    <citation type="submission" date="2020-12" db="EMBL/GenBank/DDBJ databases">
        <title>Metabolic potential, ecology and presence of endohyphal bacteria is reflected in genomic diversity of Mucoromycotina.</title>
        <authorList>
            <person name="Muszewska A."/>
            <person name="Okrasinska A."/>
            <person name="Steczkiewicz K."/>
            <person name="Drgas O."/>
            <person name="Orlowska M."/>
            <person name="Perlinska-Lenart U."/>
            <person name="Aleksandrzak-Piekarczyk T."/>
            <person name="Szatraj K."/>
            <person name="Zielenkiewicz U."/>
            <person name="Pilsyk S."/>
            <person name="Malc E."/>
            <person name="Mieczkowski P."/>
            <person name="Kruszewska J.S."/>
            <person name="Biernat P."/>
            <person name="Pawlowska J."/>
        </authorList>
    </citation>
    <scope>NUCLEOTIDE SEQUENCE [LARGE SCALE GENOMIC DNA]</scope>
    <source>
        <strain evidence="2 3">CBS 142.35</strain>
    </source>
</reference>
<gene>
    <name evidence="2" type="ORF">INT45_006084</name>
</gene>
<accession>A0A8H7S0P8</accession>
<keyword evidence="3" id="KW-1185">Reference proteome</keyword>
<dbReference type="OrthoDB" id="5988651at2759"/>
<comment type="caution">
    <text evidence="2">The sequence shown here is derived from an EMBL/GenBank/DDBJ whole genome shotgun (WGS) entry which is preliminary data.</text>
</comment>
<organism evidence="2 3">
    <name type="scientific">Circinella minor</name>
    <dbReference type="NCBI Taxonomy" id="1195481"/>
    <lineage>
        <taxon>Eukaryota</taxon>
        <taxon>Fungi</taxon>
        <taxon>Fungi incertae sedis</taxon>
        <taxon>Mucoromycota</taxon>
        <taxon>Mucoromycotina</taxon>
        <taxon>Mucoromycetes</taxon>
        <taxon>Mucorales</taxon>
        <taxon>Lichtheimiaceae</taxon>
        <taxon>Circinella</taxon>
    </lineage>
</organism>
<evidence type="ECO:0000313" key="2">
    <source>
        <dbReference type="EMBL" id="KAG2219376.1"/>
    </source>
</evidence>
<evidence type="ECO:0008006" key="4">
    <source>
        <dbReference type="Google" id="ProtNLM"/>
    </source>
</evidence>
<proteinExistence type="predicted"/>
<name>A0A8H7S0P8_9FUNG</name>
<feature type="region of interest" description="Disordered" evidence="1">
    <location>
        <begin position="1"/>
        <end position="55"/>
    </location>
</feature>